<keyword evidence="3" id="KW-1185">Reference proteome</keyword>
<reference evidence="1" key="1">
    <citation type="submission" date="2016-12" db="EMBL/GenBank/DDBJ databases">
        <title>Draft genome of Streptococcus lactarius CCUG 66490T type strain.</title>
        <authorList>
            <person name="Salva-Serra F."/>
            <person name="Engstrom-Jakobsson H."/>
            <person name="Thorell K."/>
            <person name="Gomila M."/>
            <person name="Gonzales-Siles L."/>
            <person name="Busquets A."/>
            <person name="Jaen-Luchoro D."/>
            <person name="Karlsson R."/>
            <person name="Kristiansson E."/>
            <person name="Moore E."/>
        </authorList>
    </citation>
    <scope>NUCLEOTIDE SEQUENCE</scope>
    <source>
        <strain evidence="1">CCUG 66490</strain>
    </source>
</reference>
<organism evidence="1 4">
    <name type="scientific">Streptococcus lactarius</name>
    <dbReference type="NCBI Taxonomy" id="684066"/>
    <lineage>
        <taxon>Bacteria</taxon>
        <taxon>Bacillati</taxon>
        <taxon>Bacillota</taxon>
        <taxon>Bacilli</taxon>
        <taxon>Lactobacillales</taxon>
        <taxon>Streptococcaceae</taxon>
        <taxon>Streptococcus</taxon>
    </lineage>
</organism>
<evidence type="ECO:0000313" key="1">
    <source>
        <dbReference type="EMBL" id="MBK4778676.1"/>
    </source>
</evidence>
<name>A0A9X0WLP6_9STRE</name>
<evidence type="ECO:0000313" key="3">
    <source>
        <dbReference type="Proteomes" id="UP000676511"/>
    </source>
</evidence>
<dbReference type="AlphaFoldDB" id="A0A9X0WLP6"/>
<gene>
    <name evidence="1" type="ORF">BTU61_00405</name>
    <name evidence="2" type="ORF">J4854_05215</name>
</gene>
<protein>
    <submittedName>
        <fullName evidence="2">AbrB family transcriptional regulator</fullName>
    </submittedName>
</protein>
<proteinExistence type="predicted"/>
<evidence type="ECO:0000313" key="4">
    <source>
        <dbReference type="Proteomes" id="UP001138780"/>
    </source>
</evidence>
<dbReference type="EMBL" id="MRXX01000001">
    <property type="protein sequence ID" value="MBK4778676.1"/>
    <property type="molecule type" value="Genomic_DNA"/>
</dbReference>
<dbReference type="RefSeq" id="WP_200771855.1">
    <property type="nucleotide sequence ID" value="NZ_CP072329.1"/>
</dbReference>
<evidence type="ECO:0000313" key="2">
    <source>
        <dbReference type="EMBL" id="QUB39841.1"/>
    </source>
</evidence>
<sequence>MVRETVKDGNSTTKELANAFNMVRNVKSKVKLIQNSEVINTPKEDNNLDSDLSNDIFDEYDDIFKALVEK</sequence>
<dbReference type="Proteomes" id="UP001138780">
    <property type="component" value="Unassembled WGS sequence"/>
</dbReference>
<dbReference type="EMBL" id="CP072329">
    <property type="protein sequence ID" value="QUB39841.1"/>
    <property type="molecule type" value="Genomic_DNA"/>
</dbReference>
<reference evidence="2 3" key="2">
    <citation type="submission" date="2021-03" db="EMBL/GenBank/DDBJ databases">
        <title>Human Oral Microbial Genomes.</title>
        <authorList>
            <person name="Johnston C.D."/>
            <person name="Chen T."/>
            <person name="Dewhirst F.E."/>
        </authorList>
    </citation>
    <scope>NUCLEOTIDE SEQUENCE [LARGE SCALE GENOMIC DNA]</scope>
    <source>
        <strain evidence="2 3">CCUG 66490</strain>
    </source>
</reference>
<dbReference type="Proteomes" id="UP000676511">
    <property type="component" value="Chromosome"/>
</dbReference>
<accession>A0A9X0WLP6</accession>